<keyword evidence="8" id="KW-0966">Cell projection</keyword>
<evidence type="ECO:0000256" key="3">
    <source>
        <dbReference type="ARBA" id="ARBA00022729"/>
    </source>
</evidence>
<comment type="function">
    <text evidence="1 7">Assembles around the rod to form the L-ring and probably protects the motor/basal body from shearing forces during rotation.</text>
</comment>
<evidence type="ECO:0000256" key="2">
    <source>
        <dbReference type="ARBA" id="ARBA00006929"/>
    </source>
</evidence>
<keyword evidence="3" id="KW-0732">Signal</keyword>
<dbReference type="GO" id="GO:0071973">
    <property type="term" value="P:bacterial-type flagellum-dependent cell motility"/>
    <property type="evidence" value="ECO:0007669"/>
    <property type="project" value="InterPro"/>
</dbReference>
<dbReference type="PANTHER" id="PTHR34933:SF1">
    <property type="entry name" value="FLAGELLAR L-RING PROTEIN"/>
    <property type="match status" value="1"/>
</dbReference>
<evidence type="ECO:0000313" key="9">
    <source>
        <dbReference type="Proteomes" id="UP000009011"/>
    </source>
</evidence>
<keyword evidence="5 7" id="KW-0975">Bacterial flagellum</keyword>
<reference evidence="8 9" key="1">
    <citation type="journal article" date="2013" name="PLoS ONE">
        <title>Genomic analysis of Melioribacter roseus, facultatively anaerobic organotrophic bacterium representing a novel deep lineage within Bacteriodetes/Chlorobi group.</title>
        <authorList>
            <person name="Kadnikov V.V."/>
            <person name="Mardanov A.V."/>
            <person name="Podosokorskaya O.A."/>
            <person name="Gavrilov S.N."/>
            <person name="Kublanov I.V."/>
            <person name="Beletsky A.V."/>
            <person name="Bonch-Osmolovskaya E.A."/>
            <person name="Ravin N.V."/>
        </authorList>
    </citation>
    <scope>NUCLEOTIDE SEQUENCE [LARGE SCALE GENOMIC DNA]</scope>
    <source>
        <strain evidence="9">JCM 17771 / P3M-2</strain>
    </source>
</reference>
<evidence type="ECO:0000256" key="6">
    <source>
        <dbReference type="ARBA" id="ARBA00023237"/>
    </source>
</evidence>
<organism evidence="8 9">
    <name type="scientific">Melioribacter roseus (strain DSM 23840 / JCM 17771 / VKM B-2668 / P3M-2)</name>
    <dbReference type="NCBI Taxonomy" id="1191523"/>
    <lineage>
        <taxon>Bacteria</taxon>
        <taxon>Pseudomonadati</taxon>
        <taxon>Ignavibacteriota</taxon>
        <taxon>Ignavibacteria</taxon>
        <taxon>Ignavibacteriales</taxon>
        <taxon>Melioribacteraceae</taxon>
        <taxon>Melioribacter</taxon>
    </lineage>
</organism>
<proteinExistence type="inferred from homology"/>
<dbReference type="KEGG" id="mro:MROS_2158"/>
<sequence>MKNLTLFLLIMTAGVFGQNMRQNSLYSLFADNKAVAIGDAITIIVMESSQASNNAETTTGRTSSIGGNFSGNMDSAPLPKADGSLGTTNSFEGAGSTKTTGLVRTKISALVDTVYANGNMLITGSRKIVINGEEQIIKIKGIVRPSDILPDNSVYSYNISEAEITFEGSGMIDRSQSPGWLTKLFHWLF</sequence>
<dbReference type="RefSeq" id="WP_014856820.1">
    <property type="nucleotide sequence ID" value="NC_018178.1"/>
</dbReference>
<keyword evidence="8" id="KW-0282">Flagellum</keyword>
<keyword evidence="8" id="KW-0969">Cilium</keyword>
<name>I7A2F3_MELRP</name>
<accession>I7A2F3</accession>
<keyword evidence="4 7" id="KW-0472">Membrane</keyword>
<keyword evidence="9" id="KW-1185">Reference proteome</keyword>
<dbReference type="STRING" id="1191523.MROS_2158"/>
<comment type="similarity">
    <text evidence="2 7">Belongs to the FlgH family.</text>
</comment>
<evidence type="ECO:0000256" key="1">
    <source>
        <dbReference type="ARBA" id="ARBA00002591"/>
    </source>
</evidence>
<dbReference type="eggNOG" id="COG2063">
    <property type="taxonomic scope" value="Bacteria"/>
</dbReference>
<evidence type="ECO:0000313" key="8">
    <source>
        <dbReference type="EMBL" id="AFN75388.1"/>
    </source>
</evidence>
<dbReference type="HOGENOM" id="CLU_069313_2_1_10"/>
<comment type="subunit">
    <text evidence="7">The basal body constitutes a major portion of the flagellar organelle and consists of four rings (L,P,S, and M) mounted on a central rod.</text>
</comment>
<gene>
    <name evidence="7" type="primary">flgH</name>
    <name evidence="8" type="ordered locus">MROS_2158</name>
</gene>
<keyword evidence="6 7" id="KW-0998">Cell outer membrane</keyword>
<evidence type="ECO:0000256" key="7">
    <source>
        <dbReference type="HAMAP-Rule" id="MF_00415"/>
    </source>
</evidence>
<dbReference type="AlphaFoldDB" id="I7A2F3"/>
<dbReference type="Pfam" id="PF02107">
    <property type="entry name" value="FlgH"/>
    <property type="match status" value="1"/>
</dbReference>
<dbReference type="GO" id="GO:0009427">
    <property type="term" value="C:bacterial-type flagellum basal body, distal rod, L ring"/>
    <property type="evidence" value="ECO:0007669"/>
    <property type="project" value="InterPro"/>
</dbReference>
<dbReference type="PRINTS" id="PR01008">
    <property type="entry name" value="FLGLRINGFLGH"/>
</dbReference>
<dbReference type="Proteomes" id="UP000009011">
    <property type="component" value="Chromosome"/>
</dbReference>
<evidence type="ECO:0000256" key="5">
    <source>
        <dbReference type="ARBA" id="ARBA00023143"/>
    </source>
</evidence>
<dbReference type="OrthoDB" id="9789463at2"/>
<dbReference type="InterPro" id="IPR000527">
    <property type="entry name" value="Flag_Lring"/>
</dbReference>
<dbReference type="PANTHER" id="PTHR34933">
    <property type="entry name" value="FLAGELLAR L-RING PROTEIN"/>
    <property type="match status" value="1"/>
</dbReference>
<dbReference type="HAMAP" id="MF_00415">
    <property type="entry name" value="FlgH"/>
    <property type="match status" value="1"/>
</dbReference>
<protein>
    <recommendedName>
        <fullName evidence="7">Flagellar L-ring protein</fullName>
    </recommendedName>
    <alternativeName>
        <fullName evidence="7">Basal body L-ring protein</fullName>
    </alternativeName>
</protein>
<dbReference type="EMBL" id="CP003557">
    <property type="protein sequence ID" value="AFN75388.1"/>
    <property type="molecule type" value="Genomic_DNA"/>
</dbReference>
<dbReference type="GO" id="GO:0003774">
    <property type="term" value="F:cytoskeletal motor activity"/>
    <property type="evidence" value="ECO:0007669"/>
    <property type="project" value="InterPro"/>
</dbReference>
<dbReference type="GO" id="GO:0009279">
    <property type="term" value="C:cell outer membrane"/>
    <property type="evidence" value="ECO:0007669"/>
    <property type="project" value="UniProtKB-SubCell"/>
</dbReference>
<comment type="subcellular location">
    <subcellularLocation>
        <location evidence="7">Cell outer membrane</location>
    </subcellularLocation>
    <subcellularLocation>
        <location evidence="7">Bacterial flagellum basal body</location>
    </subcellularLocation>
</comment>
<evidence type="ECO:0000256" key="4">
    <source>
        <dbReference type="ARBA" id="ARBA00023136"/>
    </source>
</evidence>